<sequence>MHGLIHVVLKDFILSRFGEGTWRSVLGELRVTDDAAVLDLKQYDDAISVAAVHAVVKVLATTWDDALRALGAHLVEYTYTGGHLRMLESMGDNLKEFLRNLNHMHNHLERKMRGSMFPSFHIS</sequence>
<gene>
    <name evidence="2" type="ORF">PCOR1329_LOCUS78318</name>
</gene>
<protein>
    <recommendedName>
        <fullName evidence="1">Heme NO-binding domain-containing protein</fullName>
    </recommendedName>
</protein>
<dbReference type="PANTHER" id="PTHR45655">
    <property type="entry name" value="GUANYLATE CYCLASE SOLUBLE SUBUNIT BETA-2"/>
    <property type="match status" value="1"/>
</dbReference>
<evidence type="ECO:0000313" key="2">
    <source>
        <dbReference type="EMBL" id="CAK0901343.1"/>
    </source>
</evidence>
<dbReference type="Pfam" id="PF07700">
    <property type="entry name" value="HNOB"/>
    <property type="match status" value="1"/>
</dbReference>
<dbReference type="Gene3D" id="3.90.1520.10">
    <property type="entry name" value="H-NOX domain"/>
    <property type="match status" value="1"/>
</dbReference>
<dbReference type="InterPro" id="IPR011644">
    <property type="entry name" value="Heme_NO-bd"/>
</dbReference>
<dbReference type="InterPro" id="IPR038158">
    <property type="entry name" value="H-NOX_domain_sf"/>
</dbReference>
<accession>A0ABN9XSZ6</accession>
<organism evidence="2 3">
    <name type="scientific">Prorocentrum cordatum</name>
    <dbReference type="NCBI Taxonomy" id="2364126"/>
    <lineage>
        <taxon>Eukaryota</taxon>
        <taxon>Sar</taxon>
        <taxon>Alveolata</taxon>
        <taxon>Dinophyceae</taxon>
        <taxon>Prorocentrales</taxon>
        <taxon>Prorocentraceae</taxon>
        <taxon>Prorocentrum</taxon>
    </lineage>
</organism>
<proteinExistence type="predicted"/>
<feature type="non-terminal residue" evidence="2">
    <location>
        <position position="123"/>
    </location>
</feature>
<evidence type="ECO:0000313" key="3">
    <source>
        <dbReference type="Proteomes" id="UP001189429"/>
    </source>
</evidence>
<name>A0ABN9XSZ6_9DINO</name>
<dbReference type="PANTHER" id="PTHR45655:SF13">
    <property type="entry name" value="SOLUBLE GUANYLATE CYCLASE GCY-32-RELATED"/>
    <property type="match status" value="1"/>
</dbReference>
<feature type="domain" description="Heme NO-binding" evidence="1">
    <location>
        <begin position="2"/>
        <end position="122"/>
    </location>
</feature>
<comment type="caution">
    <text evidence="2">The sequence shown here is derived from an EMBL/GenBank/DDBJ whole genome shotgun (WGS) entry which is preliminary data.</text>
</comment>
<evidence type="ECO:0000259" key="1">
    <source>
        <dbReference type="Pfam" id="PF07700"/>
    </source>
</evidence>
<keyword evidence="3" id="KW-1185">Reference proteome</keyword>
<dbReference type="Proteomes" id="UP001189429">
    <property type="component" value="Unassembled WGS sequence"/>
</dbReference>
<dbReference type="InterPro" id="IPR024096">
    <property type="entry name" value="NO_sig/Golgi_transp_ligand-bd"/>
</dbReference>
<reference evidence="2" key="1">
    <citation type="submission" date="2023-10" db="EMBL/GenBank/DDBJ databases">
        <authorList>
            <person name="Chen Y."/>
            <person name="Shah S."/>
            <person name="Dougan E. K."/>
            <person name="Thang M."/>
            <person name="Chan C."/>
        </authorList>
    </citation>
    <scope>NUCLEOTIDE SEQUENCE [LARGE SCALE GENOMIC DNA]</scope>
</reference>
<dbReference type="SUPFAM" id="SSF111126">
    <property type="entry name" value="Ligand-binding domain in the NO signalling and Golgi transport"/>
    <property type="match status" value="1"/>
</dbReference>
<dbReference type="EMBL" id="CAUYUJ010020913">
    <property type="protein sequence ID" value="CAK0901343.1"/>
    <property type="molecule type" value="Genomic_DNA"/>
</dbReference>